<sequence length="104" mass="11731">MIWHVVLSEDHDLPRLGTSSLNAEHLVQYFVDGKEEKDGCSLSLEKSEEGSEMKVTILEQRSERRPPIKIMFLLTKSGKEERLSLLGTFVCICPQRGAGVTQRS</sequence>
<dbReference type="EMBL" id="HBKR01012865">
    <property type="protein sequence ID" value="CAE2299402.1"/>
    <property type="molecule type" value="Transcribed_RNA"/>
</dbReference>
<proteinExistence type="predicted"/>
<gene>
    <name evidence="1" type="ORF">NAES01612_LOCUS8521</name>
</gene>
<accession>A0A7S4KMN5</accession>
<reference evidence="1" key="1">
    <citation type="submission" date="2021-01" db="EMBL/GenBank/DDBJ databases">
        <authorList>
            <person name="Corre E."/>
            <person name="Pelletier E."/>
            <person name="Niang G."/>
            <person name="Scheremetjew M."/>
            <person name="Finn R."/>
            <person name="Kale V."/>
            <person name="Holt S."/>
            <person name="Cochrane G."/>
            <person name="Meng A."/>
            <person name="Brown T."/>
            <person name="Cohen L."/>
        </authorList>
    </citation>
    <scope>NUCLEOTIDE SEQUENCE</scope>
    <source>
        <strain evidence="1">SoJaBio B1-5/56/2</strain>
    </source>
</reference>
<name>A0A7S4KMN5_9EUKA</name>
<organism evidence="1">
    <name type="scientific">Paramoeba aestuarina</name>
    <dbReference type="NCBI Taxonomy" id="180227"/>
    <lineage>
        <taxon>Eukaryota</taxon>
        <taxon>Amoebozoa</taxon>
        <taxon>Discosea</taxon>
        <taxon>Flabellinia</taxon>
        <taxon>Dactylopodida</taxon>
        <taxon>Paramoebidae</taxon>
        <taxon>Paramoeba</taxon>
    </lineage>
</organism>
<evidence type="ECO:0000313" key="1">
    <source>
        <dbReference type="EMBL" id="CAE2299402.1"/>
    </source>
</evidence>
<dbReference type="AlphaFoldDB" id="A0A7S4KMN5"/>
<protein>
    <submittedName>
        <fullName evidence="1">Uncharacterized protein</fullName>
    </submittedName>
</protein>